<keyword evidence="3" id="KW-1185">Reference proteome</keyword>
<dbReference type="Gene3D" id="3.90.550.10">
    <property type="entry name" value="Spore Coat Polysaccharide Biosynthesis Protein SpsA, Chain A"/>
    <property type="match status" value="1"/>
</dbReference>
<dbReference type="SUPFAM" id="SSF53448">
    <property type="entry name" value="Nucleotide-diphospho-sugar transferases"/>
    <property type="match status" value="1"/>
</dbReference>
<evidence type="ECO:0000313" key="2">
    <source>
        <dbReference type="EMBL" id="ABW17943.1"/>
    </source>
</evidence>
<feature type="domain" description="MobA-like NTP transferase" evidence="1">
    <location>
        <begin position="3"/>
        <end position="162"/>
    </location>
</feature>
<dbReference type="AlphaFoldDB" id="A8MLM6"/>
<gene>
    <name evidence="2" type="ordered locus">Clos_0381</name>
</gene>
<evidence type="ECO:0000313" key="3">
    <source>
        <dbReference type="Proteomes" id="UP000000269"/>
    </source>
</evidence>
<dbReference type="InterPro" id="IPR025877">
    <property type="entry name" value="MobA-like_NTP_Trfase"/>
</dbReference>
<dbReference type="PANTHER" id="PTHR43777:SF1">
    <property type="entry name" value="MOLYBDENUM COFACTOR CYTIDYLYLTRANSFERASE"/>
    <property type="match status" value="1"/>
</dbReference>
<protein>
    <recommendedName>
        <fullName evidence="1">MobA-like NTP transferase domain-containing protein</fullName>
    </recommendedName>
</protein>
<proteinExistence type="predicted"/>
<evidence type="ECO:0000259" key="1">
    <source>
        <dbReference type="Pfam" id="PF12804"/>
    </source>
</evidence>
<dbReference type="Proteomes" id="UP000000269">
    <property type="component" value="Chromosome"/>
</dbReference>
<dbReference type="GO" id="GO:0016779">
    <property type="term" value="F:nucleotidyltransferase activity"/>
    <property type="evidence" value="ECO:0007669"/>
    <property type="project" value="UniProtKB-ARBA"/>
</dbReference>
<dbReference type="RefSeq" id="WP_012158258.1">
    <property type="nucleotide sequence ID" value="NC_009922.1"/>
</dbReference>
<dbReference type="PANTHER" id="PTHR43777">
    <property type="entry name" value="MOLYBDENUM COFACTOR CYTIDYLYLTRANSFERASE"/>
    <property type="match status" value="1"/>
</dbReference>
<dbReference type="OrthoDB" id="9797742at2"/>
<dbReference type="Pfam" id="PF12804">
    <property type="entry name" value="NTP_transf_3"/>
    <property type="match status" value="1"/>
</dbReference>
<dbReference type="HOGENOM" id="CLU_061980_1_0_9"/>
<sequence length="190" mass="21362">MVGIILGAGYARRMGKDKLLLPFKETTIIETIIKEGVASELERIYLVCRDNQVKEIAKKYPIHVIINENAGEGQSTSIVKAMEAVGDIVPSYMFLMGDQPLISKDFINSMMDFYRQNHASILVPVYNGKPGTPTIFSNRWQEHLLKLKGDEGGRSIIRAHPKEVQLYPVENGILGKDVDSLEQYIEILNL</sequence>
<dbReference type="EMBL" id="CP000853">
    <property type="protein sequence ID" value="ABW17943.1"/>
    <property type="molecule type" value="Genomic_DNA"/>
</dbReference>
<dbReference type="eggNOG" id="COG2068">
    <property type="taxonomic scope" value="Bacteria"/>
</dbReference>
<dbReference type="CDD" id="cd04182">
    <property type="entry name" value="GT_2_like_f"/>
    <property type="match status" value="1"/>
</dbReference>
<dbReference type="InterPro" id="IPR029044">
    <property type="entry name" value="Nucleotide-diphossugar_trans"/>
</dbReference>
<reference evidence="3" key="1">
    <citation type="submission" date="2007-10" db="EMBL/GenBank/DDBJ databases">
        <title>Complete genome of Alkaliphilus oremlandii OhILAs.</title>
        <authorList>
            <person name="Copeland A."/>
            <person name="Lucas S."/>
            <person name="Lapidus A."/>
            <person name="Barry K."/>
            <person name="Detter J.C."/>
            <person name="Glavina del Rio T."/>
            <person name="Hammon N."/>
            <person name="Israni S."/>
            <person name="Dalin E."/>
            <person name="Tice H."/>
            <person name="Pitluck S."/>
            <person name="Chain P."/>
            <person name="Malfatti S."/>
            <person name="Shin M."/>
            <person name="Vergez L."/>
            <person name="Schmutz J."/>
            <person name="Larimer F."/>
            <person name="Land M."/>
            <person name="Hauser L."/>
            <person name="Kyrpides N."/>
            <person name="Mikhailova N."/>
            <person name="Stolz J.F."/>
            <person name="Dawson A."/>
            <person name="Fisher E."/>
            <person name="Crable B."/>
            <person name="Perera E."/>
            <person name="Lisak J."/>
            <person name="Ranganathan M."/>
            <person name="Basu P."/>
            <person name="Richardson P."/>
        </authorList>
    </citation>
    <scope>NUCLEOTIDE SEQUENCE [LARGE SCALE GENOMIC DNA]</scope>
    <source>
        <strain evidence="3">OhILAs</strain>
    </source>
</reference>
<dbReference type="STRING" id="350688.Clos_0381"/>
<organism evidence="2 3">
    <name type="scientific">Alkaliphilus oremlandii (strain OhILAs)</name>
    <name type="common">Clostridium oremlandii (strain OhILAs)</name>
    <dbReference type="NCBI Taxonomy" id="350688"/>
    <lineage>
        <taxon>Bacteria</taxon>
        <taxon>Bacillati</taxon>
        <taxon>Bacillota</taxon>
        <taxon>Clostridia</taxon>
        <taxon>Peptostreptococcales</taxon>
        <taxon>Natronincolaceae</taxon>
        <taxon>Alkaliphilus</taxon>
    </lineage>
</organism>
<accession>A8MLM6</accession>
<name>A8MLM6_ALKOO</name>
<dbReference type="KEGG" id="aoe:Clos_0381"/>